<dbReference type="InterPro" id="IPR035914">
    <property type="entry name" value="Sperma_CUB_dom_sf"/>
</dbReference>
<dbReference type="Pfam" id="PF00431">
    <property type="entry name" value="CUB"/>
    <property type="match status" value="2"/>
</dbReference>
<evidence type="ECO:0000256" key="1">
    <source>
        <dbReference type="ARBA" id="ARBA00023157"/>
    </source>
</evidence>
<gene>
    <name evidence="5" type="ORF">DSTB1V02_LOCUS1525</name>
</gene>
<feature type="non-terminal residue" evidence="5">
    <location>
        <position position="1"/>
    </location>
</feature>
<proteinExistence type="predicted"/>
<feature type="chain" id="PRO_5036402412" description="CUB domain-containing protein" evidence="3">
    <location>
        <begin position="19"/>
        <end position="587"/>
    </location>
</feature>
<dbReference type="FunFam" id="2.60.120.290:FF:000058">
    <property type="entry name" value="CUB domaincontaining protein"/>
    <property type="match status" value="1"/>
</dbReference>
<dbReference type="OrthoDB" id="6369184at2759"/>
<evidence type="ECO:0000259" key="4">
    <source>
        <dbReference type="PROSITE" id="PS01180"/>
    </source>
</evidence>
<keyword evidence="6" id="KW-1185">Reference proteome</keyword>
<dbReference type="Proteomes" id="UP000677054">
    <property type="component" value="Unassembled WGS sequence"/>
</dbReference>
<dbReference type="PANTHER" id="PTHR47537:SF2">
    <property type="entry name" value="CUBILIN"/>
    <property type="match status" value="1"/>
</dbReference>
<protein>
    <recommendedName>
        <fullName evidence="4">CUB domain-containing protein</fullName>
    </recommendedName>
</protein>
<dbReference type="GO" id="GO:0005886">
    <property type="term" value="C:plasma membrane"/>
    <property type="evidence" value="ECO:0007669"/>
    <property type="project" value="TreeGrafter"/>
</dbReference>
<dbReference type="PANTHER" id="PTHR47537">
    <property type="entry name" value="CUBILIN"/>
    <property type="match status" value="1"/>
</dbReference>
<keyword evidence="1" id="KW-1015">Disulfide bond</keyword>
<keyword evidence="3" id="KW-0732">Signal</keyword>
<dbReference type="AlphaFoldDB" id="A0A7R8X6J4"/>
<evidence type="ECO:0000256" key="3">
    <source>
        <dbReference type="SAM" id="SignalP"/>
    </source>
</evidence>
<dbReference type="EMBL" id="LR899663">
    <property type="protein sequence ID" value="CAD7241537.1"/>
    <property type="molecule type" value="Genomic_DNA"/>
</dbReference>
<dbReference type="SMART" id="SM00042">
    <property type="entry name" value="CUB"/>
    <property type="match status" value="2"/>
</dbReference>
<dbReference type="PROSITE" id="PS01180">
    <property type="entry name" value="CUB"/>
    <property type="match status" value="2"/>
</dbReference>
<dbReference type="SUPFAM" id="SSF49854">
    <property type="entry name" value="Spermadhesin, CUB domain"/>
    <property type="match status" value="2"/>
</dbReference>
<dbReference type="InterPro" id="IPR053207">
    <property type="entry name" value="Non-NMDA_GluR_Accessory"/>
</dbReference>
<reference evidence="5" key="1">
    <citation type="submission" date="2020-11" db="EMBL/GenBank/DDBJ databases">
        <authorList>
            <person name="Tran Van P."/>
        </authorList>
    </citation>
    <scope>NUCLEOTIDE SEQUENCE</scope>
</reference>
<sequence>MRFLLLAVSLFSPTSSSAAAASLKGVVCTETLSWESALNGSITSPNYPRPYEKDTECVYRLLGAPQHRIRLVFTHFKLPQPQSTTVNGESSEGPCHASDRVRIFVRSRQKPEGEALEDLCGDRLPKAFMSPGNTMTLLFNGHRSGPHIHGFQAFYEFLTDFGMSSGEQVIRDGFPICEFVFNGSREKYGRIASPNYPGLYPRTTTCRYLFYGRPGEYVSLQFKYFDVEGIPPCLDSTASDFVEFSNFISSDRGIPRHCGNKKPEVLTSEGTFFRVTFFSNDKFDATGFQADFQFQKISQAQQQSVPIRKVRPMTFPAASSFPSPSTQAPLHVQCACLVVLLTMDILQDLMKDYKDGNRTKVLWNVMQLLIDATGTSIPVNKKMLENICKDNHRAVIVELERRILELVLEEFYTDDHLWALFKSYHASAKVSLLYLSYKCPLPVAVKSLHVLHASYRRDHKNLSEIDLDNIFQLTMHECTEVVEAVAAILVSFLRDWTKGTPGDLQILLRLIAVFNKYRLNPSMLVPYLIPDVGELRNWQTWTIVLDCIDQSENPSQVLIATMTLKSVVKLICLDGENQDSVSYKKQY</sequence>
<evidence type="ECO:0000313" key="6">
    <source>
        <dbReference type="Proteomes" id="UP000677054"/>
    </source>
</evidence>
<evidence type="ECO:0000256" key="2">
    <source>
        <dbReference type="PROSITE-ProRule" id="PRU00059"/>
    </source>
</evidence>
<dbReference type="Gene3D" id="2.60.120.290">
    <property type="entry name" value="Spermadhesin, CUB domain"/>
    <property type="match status" value="2"/>
</dbReference>
<comment type="caution">
    <text evidence="2">Lacks conserved residue(s) required for the propagation of feature annotation.</text>
</comment>
<name>A0A7R8X6J4_9CRUS</name>
<evidence type="ECO:0000313" key="5">
    <source>
        <dbReference type="EMBL" id="CAD7241537.1"/>
    </source>
</evidence>
<organism evidence="5">
    <name type="scientific">Darwinula stevensoni</name>
    <dbReference type="NCBI Taxonomy" id="69355"/>
    <lineage>
        <taxon>Eukaryota</taxon>
        <taxon>Metazoa</taxon>
        <taxon>Ecdysozoa</taxon>
        <taxon>Arthropoda</taxon>
        <taxon>Crustacea</taxon>
        <taxon>Oligostraca</taxon>
        <taxon>Ostracoda</taxon>
        <taxon>Podocopa</taxon>
        <taxon>Podocopida</taxon>
        <taxon>Darwinulocopina</taxon>
        <taxon>Darwinuloidea</taxon>
        <taxon>Darwinulidae</taxon>
        <taxon>Darwinula</taxon>
    </lineage>
</organism>
<feature type="domain" description="CUB" evidence="4">
    <location>
        <begin position="177"/>
        <end position="295"/>
    </location>
</feature>
<dbReference type="EMBL" id="CAJPEV010000146">
    <property type="protein sequence ID" value="CAG0881364.1"/>
    <property type="molecule type" value="Genomic_DNA"/>
</dbReference>
<accession>A0A7R8X6J4</accession>
<feature type="domain" description="CUB" evidence="4">
    <location>
        <begin position="28"/>
        <end position="158"/>
    </location>
</feature>
<feature type="signal peptide" evidence="3">
    <location>
        <begin position="1"/>
        <end position="18"/>
    </location>
</feature>
<dbReference type="InterPro" id="IPR000859">
    <property type="entry name" value="CUB_dom"/>
</dbReference>
<dbReference type="CDD" id="cd00041">
    <property type="entry name" value="CUB"/>
    <property type="match status" value="2"/>
</dbReference>